<evidence type="ECO:0000313" key="2">
    <source>
        <dbReference type="Proteomes" id="UP000007819"/>
    </source>
</evidence>
<dbReference type="Proteomes" id="UP000007819">
    <property type="component" value="Chromosome X"/>
</dbReference>
<dbReference type="EnsemblMetazoa" id="XM_029486147.1">
    <property type="protein sequence ID" value="XP_029342007.1"/>
    <property type="gene ID" value="LOC107882151"/>
</dbReference>
<name>A0A8R2B6T5_ACYPI</name>
<dbReference type="EnsemblMetazoa" id="XM_008185913.3">
    <property type="protein sequence ID" value="XP_008184135.1"/>
    <property type="gene ID" value="LOC107882151"/>
</dbReference>
<reference evidence="1" key="2">
    <citation type="submission" date="2022-06" db="UniProtKB">
        <authorList>
            <consortium name="EnsemblMetazoa"/>
        </authorList>
    </citation>
    <scope>IDENTIFICATION</scope>
</reference>
<dbReference type="RefSeq" id="XP_008184135.1">
    <property type="nucleotide sequence ID" value="XM_008185913.3"/>
</dbReference>
<evidence type="ECO:0000313" key="1">
    <source>
        <dbReference type="EnsemblMetazoa" id="XP_008184135.1"/>
    </source>
</evidence>
<dbReference type="GeneID" id="107882151"/>
<organism evidence="1 2">
    <name type="scientific">Acyrthosiphon pisum</name>
    <name type="common">Pea aphid</name>
    <dbReference type="NCBI Taxonomy" id="7029"/>
    <lineage>
        <taxon>Eukaryota</taxon>
        <taxon>Metazoa</taxon>
        <taxon>Ecdysozoa</taxon>
        <taxon>Arthropoda</taxon>
        <taxon>Hexapoda</taxon>
        <taxon>Insecta</taxon>
        <taxon>Pterygota</taxon>
        <taxon>Neoptera</taxon>
        <taxon>Paraneoptera</taxon>
        <taxon>Hemiptera</taxon>
        <taxon>Sternorrhyncha</taxon>
        <taxon>Aphidomorpha</taxon>
        <taxon>Aphidoidea</taxon>
        <taxon>Aphididae</taxon>
        <taxon>Macrosiphini</taxon>
        <taxon>Acyrthosiphon</taxon>
    </lineage>
</organism>
<reference evidence="2" key="1">
    <citation type="submission" date="2010-06" db="EMBL/GenBank/DDBJ databases">
        <authorList>
            <person name="Jiang H."/>
            <person name="Abraham K."/>
            <person name="Ali S."/>
            <person name="Alsbrooks S.L."/>
            <person name="Anim B.N."/>
            <person name="Anosike U.S."/>
            <person name="Attaway T."/>
            <person name="Bandaranaike D.P."/>
            <person name="Battles P.K."/>
            <person name="Bell S.N."/>
            <person name="Bell A.V."/>
            <person name="Beltran B."/>
            <person name="Bickham C."/>
            <person name="Bustamante Y."/>
            <person name="Caleb T."/>
            <person name="Canada A."/>
            <person name="Cardenas V."/>
            <person name="Carter K."/>
            <person name="Chacko J."/>
            <person name="Chandrabose M.N."/>
            <person name="Chavez D."/>
            <person name="Chavez A."/>
            <person name="Chen L."/>
            <person name="Chu H.-S."/>
            <person name="Claassen K.J."/>
            <person name="Cockrell R."/>
            <person name="Collins M."/>
            <person name="Cooper J.A."/>
            <person name="Cree A."/>
            <person name="Curry S.M."/>
            <person name="Da Y."/>
            <person name="Dao M.D."/>
            <person name="Das B."/>
            <person name="Davila M.-L."/>
            <person name="Davy-Carroll L."/>
            <person name="Denson S."/>
            <person name="Dinh H."/>
            <person name="Ebong V.E."/>
            <person name="Edwards J.R."/>
            <person name="Egan A."/>
            <person name="El-Daye J."/>
            <person name="Escobedo L."/>
            <person name="Fernandez S."/>
            <person name="Fernando P.R."/>
            <person name="Flagg N."/>
            <person name="Forbes L.D."/>
            <person name="Fowler R.G."/>
            <person name="Fu Q."/>
            <person name="Gabisi R.A."/>
            <person name="Ganer J."/>
            <person name="Garbino Pronczuk A."/>
            <person name="Garcia R.M."/>
            <person name="Garner T."/>
            <person name="Garrett T.E."/>
            <person name="Gonzalez D.A."/>
            <person name="Hamid H."/>
            <person name="Hawkins E.S."/>
            <person name="Hirani K."/>
            <person name="Hogues M.E."/>
            <person name="Hollins B."/>
            <person name="Hsiao C.-H."/>
            <person name="Jabil R."/>
            <person name="James M.L."/>
            <person name="Jhangiani S.N."/>
            <person name="Johnson B."/>
            <person name="Johnson Q."/>
            <person name="Joshi V."/>
            <person name="Kalu J.B."/>
            <person name="Kam C."/>
            <person name="Kashfia A."/>
            <person name="Keebler J."/>
            <person name="Kisamo H."/>
            <person name="Kovar C.L."/>
            <person name="Lago L.A."/>
            <person name="Lai C.-Y."/>
            <person name="Laidlaw J."/>
            <person name="Lara F."/>
            <person name="Le T.-K."/>
            <person name="Lee S.L."/>
            <person name="Legall F.H."/>
            <person name="Lemon S.J."/>
            <person name="Lewis L.R."/>
            <person name="Li B."/>
            <person name="Liu Y."/>
            <person name="Liu Y.-S."/>
            <person name="Lopez J."/>
            <person name="Lozado R.J."/>
            <person name="Lu J."/>
            <person name="Madu R.C."/>
            <person name="Maheshwari M."/>
            <person name="Maheshwari R."/>
            <person name="Malloy K."/>
            <person name="Martinez E."/>
            <person name="Mathew T."/>
            <person name="Mercado I.C."/>
            <person name="Mercado C."/>
            <person name="Meyer B."/>
            <person name="Montgomery K."/>
            <person name="Morgan M.B."/>
            <person name="Munidasa M."/>
            <person name="Nazareth L.V."/>
            <person name="Nelson J."/>
            <person name="Ng B.M."/>
            <person name="Nguyen N.B."/>
            <person name="Nguyen P.Q."/>
            <person name="Nguyen T."/>
            <person name="Obregon M."/>
            <person name="Okwuonu G.O."/>
            <person name="Onwere C.G."/>
            <person name="Orozco G."/>
            <person name="Parra A."/>
            <person name="Patel S."/>
            <person name="Patil S."/>
            <person name="Perez A."/>
            <person name="Perez Y."/>
            <person name="Pham C."/>
            <person name="Primus E.L."/>
            <person name="Pu L.-L."/>
            <person name="Puazo M."/>
            <person name="Qin X."/>
            <person name="Quiroz J.B."/>
            <person name="Reese J."/>
            <person name="Richards S."/>
            <person name="Rives C.M."/>
            <person name="Robberts R."/>
            <person name="Ruiz S.J."/>
            <person name="Ruiz M.J."/>
            <person name="Santibanez J."/>
            <person name="Schneider B.W."/>
            <person name="Sisson I."/>
            <person name="Smith M."/>
            <person name="Sodergren E."/>
            <person name="Song X.-Z."/>
            <person name="Song B.B."/>
            <person name="Summersgill H."/>
            <person name="Thelus R."/>
            <person name="Thornton R.D."/>
            <person name="Trejos Z.Y."/>
            <person name="Usmani K."/>
            <person name="Vattathil S."/>
            <person name="Villasana D."/>
            <person name="Walker D.L."/>
            <person name="Wang S."/>
            <person name="Wang K."/>
            <person name="White C.S."/>
            <person name="Williams A.C."/>
            <person name="Williamson J."/>
            <person name="Wilson K."/>
            <person name="Woghiren I.O."/>
            <person name="Woodworth J.R."/>
            <person name="Worley K.C."/>
            <person name="Wright R.A."/>
            <person name="Wu W."/>
            <person name="Young L."/>
            <person name="Zhang L."/>
            <person name="Zhang J."/>
            <person name="Zhu Y."/>
            <person name="Muzny D.M."/>
            <person name="Weinstock G."/>
            <person name="Gibbs R.A."/>
        </authorList>
    </citation>
    <scope>NUCLEOTIDE SEQUENCE [LARGE SCALE GENOMIC DNA]</scope>
    <source>
        <strain evidence="2">LSR1</strain>
    </source>
</reference>
<proteinExistence type="predicted"/>
<sequence>MPMFNCKFIDHQEPMMMLTLRSCATNDLLYKKSTTAEFMFVFIASLENQLNNYLNCLKAVILLWASIIAFYSSVTAFKLNGREIRAVNLNYCGGFLRNIELYMVYAEEGDKLKEFFEFIDIPGDTGPIKRMVIPYNQTLCEGEMQTIELPVKKLGFTLEQLTKFNESLQETSRK</sequence>
<dbReference type="KEGG" id="api:107882151"/>
<dbReference type="AlphaFoldDB" id="A0A8R2B6T5"/>
<dbReference type="RefSeq" id="XP_029342007.1">
    <property type="nucleotide sequence ID" value="XM_029486147.1"/>
</dbReference>
<keyword evidence="2" id="KW-1185">Reference proteome</keyword>
<accession>A0A8R2B6T5</accession>
<protein>
    <submittedName>
        <fullName evidence="1">Uncharacterized protein</fullName>
    </submittedName>
</protein>